<evidence type="ECO:0000259" key="6">
    <source>
        <dbReference type="Pfam" id="PF03015"/>
    </source>
</evidence>
<keyword evidence="4" id="KW-0560">Oxidoreductase</keyword>
<gene>
    <name evidence="8" type="ORF">TMSB3V08_LOCUS11301</name>
</gene>
<dbReference type="EC" id="1.2.1.84" evidence="4"/>
<evidence type="ECO:0000256" key="3">
    <source>
        <dbReference type="ARBA" id="ARBA00023098"/>
    </source>
</evidence>
<reference evidence="8" key="1">
    <citation type="submission" date="2020-11" db="EMBL/GenBank/DDBJ databases">
        <authorList>
            <person name="Tran Van P."/>
        </authorList>
    </citation>
    <scope>NUCLEOTIDE SEQUENCE</scope>
</reference>
<evidence type="ECO:0000313" key="8">
    <source>
        <dbReference type="EMBL" id="CAD7434651.1"/>
    </source>
</evidence>
<dbReference type="PANTHER" id="PTHR11011:SF60">
    <property type="entry name" value="FATTY ACYL-COA REDUCTASE-RELATED"/>
    <property type="match status" value="1"/>
</dbReference>
<proteinExistence type="inferred from homology"/>
<dbReference type="Gene3D" id="3.40.50.720">
    <property type="entry name" value="NAD(P)-binding Rossmann-like Domain"/>
    <property type="match status" value="1"/>
</dbReference>
<keyword evidence="3 4" id="KW-0443">Lipid metabolism</keyword>
<comment type="catalytic activity">
    <reaction evidence="4">
        <text>a long-chain fatty acyl-CoA + 2 NADPH + 2 H(+) = a long-chain primary fatty alcohol + 2 NADP(+) + CoA</text>
        <dbReference type="Rhea" id="RHEA:52716"/>
        <dbReference type="ChEBI" id="CHEBI:15378"/>
        <dbReference type="ChEBI" id="CHEBI:57287"/>
        <dbReference type="ChEBI" id="CHEBI:57783"/>
        <dbReference type="ChEBI" id="CHEBI:58349"/>
        <dbReference type="ChEBI" id="CHEBI:77396"/>
        <dbReference type="ChEBI" id="CHEBI:83139"/>
        <dbReference type="EC" id="1.2.1.84"/>
    </reaction>
</comment>
<dbReference type="EMBL" id="OB797961">
    <property type="protein sequence ID" value="CAD7434651.1"/>
    <property type="molecule type" value="Genomic_DNA"/>
</dbReference>
<feature type="transmembrane region" description="Helical" evidence="4">
    <location>
        <begin position="342"/>
        <end position="362"/>
    </location>
</feature>
<dbReference type="InterPro" id="IPR026055">
    <property type="entry name" value="FAR"/>
</dbReference>
<name>A0A7R9EKK3_9NEOP</name>
<feature type="domain" description="Fatty acyl-CoA reductase C-terminal" evidence="6">
    <location>
        <begin position="246"/>
        <end position="317"/>
    </location>
</feature>
<keyword evidence="4" id="KW-0472">Membrane</keyword>
<dbReference type="InterPro" id="IPR013120">
    <property type="entry name" value="FAR_NAD-bd"/>
</dbReference>
<dbReference type="GO" id="GO:0080019">
    <property type="term" value="F:alcohol-forming very long-chain fatty acyl-CoA reductase activity"/>
    <property type="evidence" value="ECO:0007669"/>
    <property type="project" value="InterPro"/>
</dbReference>
<feature type="compositionally biased region" description="Polar residues" evidence="5">
    <location>
        <begin position="212"/>
        <end position="233"/>
    </location>
</feature>
<protein>
    <recommendedName>
        <fullName evidence="4">Fatty acyl-CoA reductase</fullName>
        <ecNumber evidence="4">1.2.1.84</ecNumber>
    </recommendedName>
</protein>
<dbReference type="PANTHER" id="PTHR11011">
    <property type="entry name" value="MALE STERILITY PROTEIN 2-RELATED"/>
    <property type="match status" value="1"/>
</dbReference>
<dbReference type="GO" id="GO:0035336">
    <property type="term" value="P:long-chain fatty-acyl-CoA metabolic process"/>
    <property type="evidence" value="ECO:0007669"/>
    <property type="project" value="TreeGrafter"/>
</dbReference>
<dbReference type="CDD" id="cd09071">
    <property type="entry name" value="FAR_C"/>
    <property type="match status" value="1"/>
</dbReference>
<keyword evidence="2 4" id="KW-0444">Lipid biosynthesis</keyword>
<comment type="similarity">
    <text evidence="1 4">Belongs to the fatty acyl-CoA reductase family.</text>
</comment>
<dbReference type="GO" id="GO:0102965">
    <property type="term" value="F:alcohol-forming long-chain fatty acyl-CoA reductase activity"/>
    <property type="evidence" value="ECO:0007669"/>
    <property type="project" value="UniProtKB-EC"/>
</dbReference>
<evidence type="ECO:0000259" key="7">
    <source>
        <dbReference type="Pfam" id="PF07993"/>
    </source>
</evidence>
<dbReference type="InterPro" id="IPR033640">
    <property type="entry name" value="FAR_C"/>
</dbReference>
<dbReference type="GO" id="GO:0005777">
    <property type="term" value="C:peroxisome"/>
    <property type="evidence" value="ECO:0007669"/>
    <property type="project" value="TreeGrafter"/>
</dbReference>
<organism evidence="8">
    <name type="scientific">Timema monikensis</name>
    <dbReference type="NCBI Taxonomy" id="170555"/>
    <lineage>
        <taxon>Eukaryota</taxon>
        <taxon>Metazoa</taxon>
        <taxon>Ecdysozoa</taxon>
        <taxon>Arthropoda</taxon>
        <taxon>Hexapoda</taxon>
        <taxon>Insecta</taxon>
        <taxon>Pterygota</taxon>
        <taxon>Neoptera</taxon>
        <taxon>Polyneoptera</taxon>
        <taxon>Phasmatodea</taxon>
        <taxon>Timematodea</taxon>
        <taxon>Timematoidea</taxon>
        <taxon>Timematidae</taxon>
        <taxon>Timema</taxon>
    </lineage>
</organism>
<dbReference type="Pfam" id="PF07993">
    <property type="entry name" value="NAD_binding_4"/>
    <property type="match status" value="1"/>
</dbReference>
<comment type="function">
    <text evidence="4">Catalyzes the reduction of fatty acyl-CoA to fatty alcohols.</text>
</comment>
<evidence type="ECO:0000256" key="2">
    <source>
        <dbReference type="ARBA" id="ARBA00022516"/>
    </source>
</evidence>
<feature type="region of interest" description="Disordered" evidence="5">
    <location>
        <begin position="195"/>
        <end position="233"/>
    </location>
</feature>
<keyword evidence="4" id="KW-0521">NADP</keyword>
<dbReference type="Pfam" id="PF03015">
    <property type="entry name" value="Sterile"/>
    <property type="match status" value="1"/>
</dbReference>
<keyword evidence="4" id="KW-0812">Transmembrane</keyword>
<dbReference type="AlphaFoldDB" id="A0A7R9EKK3"/>
<evidence type="ECO:0000256" key="5">
    <source>
        <dbReference type="SAM" id="MobiDB-lite"/>
    </source>
</evidence>
<feature type="domain" description="Thioester reductase (TE)" evidence="7">
    <location>
        <begin position="29"/>
        <end position="83"/>
    </location>
</feature>
<evidence type="ECO:0000256" key="1">
    <source>
        <dbReference type="ARBA" id="ARBA00005928"/>
    </source>
</evidence>
<sequence length="363" mass="41634">MGPSSTIPTANTRLLNANIPLQHLHGSLPPIIGTRSEPLPGWIDNVYGPTGIVVGAGIGILRTINMDPCISANLVPVDMAVGALIASAREVHNTQRIDHIYPSIRSLLRPTILIDSSTHIFLRAFEDGQHYTQPIRRTSETIKNDKISFSLFRNFCFNMCRKLGDSEGIPIYNYVSSAQKPIQWREFVDMANSHAVRRSQKPKDTKEPLGQPHTTGKQSVSSEADNKQLQTQPPRHALSWSVVVGLFKVYRKIHRLSGVLTYFCTRNWDFSDDNVQTLWKNLGPEDKKLFDFDISSLDWNQYIYNYVRGCRVHLLKDDLSTVPESRIRWQRLYWLHQTVKTVLIIAAFRILWFIFMFILRLIY</sequence>
<accession>A0A7R9EKK3</accession>
<keyword evidence="4" id="KW-1133">Transmembrane helix</keyword>
<evidence type="ECO:0000256" key="4">
    <source>
        <dbReference type="RuleBase" id="RU363097"/>
    </source>
</evidence>